<dbReference type="InterPro" id="IPR022272">
    <property type="entry name" value="Lipocalin_CS"/>
</dbReference>
<evidence type="ECO:0000259" key="2">
    <source>
        <dbReference type="Pfam" id="PF00061"/>
    </source>
</evidence>
<dbReference type="PANTHER" id="PTHR10612:SF49">
    <property type="entry name" value="APOLIPOPROTEIN D-LIKE PROTEIN"/>
    <property type="match status" value="1"/>
</dbReference>
<sequence length="253" mass="28438">IIALGALQLSISSTSGHTLHWGRTCPAVQPFPNLDVEKILGPWYILYKTDTDNTCLIWNIEKGEISETLQVKETRQLSVLDVFGVNHTHAVTARIDIPNPEVPAKMRIRWPTSITGKADFIIFDTDYDKYVAVFECDRAGFLHRRSTAILSRTLLLEDALVERVRRLLATFEADDYHLGEISHTACRVSGAQNWHIDGELLSLPGVDEVDVQGTKLEEFQDYDITQLEIVGDHLPQDSDTSFRGSLREVPPAI</sequence>
<evidence type="ECO:0000313" key="4">
    <source>
        <dbReference type="Proteomes" id="UP001381693"/>
    </source>
</evidence>
<dbReference type="EMBL" id="JAXCGZ010019186">
    <property type="protein sequence ID" value="KAK7066448.1"/>
    <property type="molecule type" value="Genomic_DNA"/>
</dbReference>
<dbReference type="GO" id="GO:0000302">
    <property type="term" value="P:response to reactive oxygen species"/>
    <property type="evidence" value="ECO:0007669"/>
    <property type="project" value="TreeGrafter"/>
</dbReference>
<dbReference type="InterPro" id="IPR012674">
    <property type="entry name" value="Calycin"/>
</dbReference>
<protein>
    <recommendedName>
        <fullName evidence="2">Lipocalin/cytosolic fatty-acid binding domain-containing protein</fullName>
    </recommendedName>
</protein>
<evidence type="ECO:0000313" key="3">
    <source>
        <dbReference type="EMBL" id="KAK7066448.1"/>
    </source>
</evidence>
<dbReference type="GO" id="GO:0005737">
    <property type="term" value="C:cytoplasm"/>
    <property type="evidence" value="ECO:0007669"/>
    <property type="project" value="TreeGrafter"/>
</dbReference>
<feature type="non-terminal residue" evidence="3">
    <location>
        <position position="1"/>
    </location>
</feature>
<feature type="domain" description="Lipocalin/cytosolic fatty-acid binding" evidence="2">
    <location>
        <begin position="41"/>
        <end position="175"/>
    </location>
</feature>
<keyword evidence="4" id="KW-1185">Reference proteome</keyword>
<accession>A0AAN8WNW0</accession>
<dbReference type="PROSITE" id="PS00213">
    <property type="entry name" value="LIPOCALIN"/>
    <property type="match status" value="1"/>
</dbReference>
<dbReference type="GO" id="GO:0006629">
    <property type="term" value="P:lipid metabolic process"/>
    <property type="evidence" value="ECO:0007669"/>
    <property type="project" value="TreeGrafter"/>
</dbReference>
<gene>
    <name evidence="3" type="ORF">SK128_008030</name>
</gene>
<dbReference type="InterPro" id="IPR000566">
    <property type="entry name" value="Lipocln_cytosolic_FA-bd_dom"/>
</dbReference>
<evidence type="ECO:0000256" key="1">
    <source>
        <dbReference type="RuleBase" id="RU003695"/>
    </source>
</evidence>
<name>A0AAN8WNW0_HALRR</name>
<organism evidence="3 4">
    <name type="scientific">Halocaridina rubra</name>
    <name type="common">Hawaiian red shrimp</name>
    <dbReference type="NCBI Taxonomy" id="373956"/>
    <lineage>
        <taxon>Eukaryota</taxon>
        <taxon>Metazoa</taxon>
        <taxon>Ecdysozoa</taxon>
        <taxon>Arthropoda</taxon>
        <taxon>Crustacea</taxon>
        <taxon>Multicrustacea</taxon>
        <taxon>Malacostraca</taxon>
        <taxon>Eumalacostraca</taxon>
        <taxon>Eucarida</taxon>
        <taxon>Decapoda</taxon>
        <taxon>Pleocyemata</taxon>
        <taxon>Caridea</taxon>
        <taxon>Atyoidea</taxon>
        <taxon>Atyidae</taxon>
        <taxon>Halocaridina</taxon>
    </lineage>
</organism>
<reference evidence="3 4" key="1">
    <citation type="submission" date="2023-11" db="EMBL/GenBank/DDBJ databases">
        <title>Halocaridina rubra genome assembly.</title>
        <authorList>
            <person name="Smith C."/>
        </authorList>
    </citation>
    <scope>NUCLEOTIDE SEQUENCE [LARGE SCALE GENOMIC DNA]</scope>
    <source>
        <strain evidence="3">EP-1</strain>
        <tissue evidence="3">Whole</tissue>
    </source>
</reference>
<dbReference type="SUPFAM" id="SSF50814">
    <property type="entry name" value="Lipocalins"/>
    <property type="match status" value="1"/>
</dbReference>
<dbReference type="Proteomes" id="UP001381693">
    <property type="component" value="Unassembled WGS sequence"/>
</dbReference>
<dbReference type="PANTHER" id="PTHR10612">
    <property type="entry name" value="APOLIPOPROTEIN D"/>
    <property type="match status" value="1"/>
</dbReference>
<dbReference type="Pfam" id="PF00061">
    <property type="entry name" value="Lipocalin"/>
    <property type="match status" value="1"/>
</dbReference>
<comment type="caution">
    <text evidence="3">The sequence shown here is derived from an EMBL/GenBank/DDBJ whole genome shotgun (WGS) entry which is preliminary data.</text>
</comment>
<comment type="similarity">
    <text evidence="1">Belongs to the calycin superfamily. Lipocalin family.</text>
</comment>
<proteinExistence type="inferred from homology"/>
<dbReference type="Gene3D" id="2.40.128.20">
    <property type="match status" value="1"/>
</dbReference>
<dbReference type="AlphaFoldDB" id="A0AAN8WNW0"/>